<dbReference type="Proteomes" id="UP001169760">
    <property type="component" value="Unassembled WGS sequence"/>
</dbReference>
<evidence type="ECO:0000256" key="4">
    <source>
        <dbReference type="SAM" id="SignalP"/>
    </source>
</evidence>
<reference evidence="6" key="1">
    <citation type="submission" date="2023-07" db="EMBL/GenBank/DDBJ databases">
        <title>Genome content predicts the carbon catabolic preferences of heterotrophic bacteria.</title>
        <authorList>
            <person name="Gralka M."/>
        </authorList>
    </citation>
    <scope>NUCLEOTIDE SEQUENCE</scope>
    <source>
        <strain evidence="6">I3M17_2</strain>
    </source>
</reference>
<dbReference type="SUPFAM" id="SSF51445">
    <property type="entry name" value="(Trans)glycosidases"/>
    <property type="match status" value="1"/>
</dbReference>
<keyword evidence="1 3" id="KW-0378">Hydrolase</keyword>
<proteinExistence type="inferred from homology"/>
<dbReference type="Gene3D" id="3.20.20.80">
    <property type="entry name" value="Glycosidases"/>
    <property type="match status" value="1"/>
</dbReference>
<protein>
    <submittedName>
        <fullName evidence="6">Glycoside hydrolase family 5 protein</fullName>
    </submittedName>
</protein>
<dbReference type="EMBL" id="JAUOPB010000002">
    <property type="protein sequence ID" value="MDO6421622.1"/>
    <property type="molecule type" value="Genomic_DNA"/>
</dbReference>
<dbReference type="PANTHER" id="PTHR34142">
    <property type="entry name" value="ENDO-BETA-1,4-GLUCANASE A"/>
    <property type="match status" value="1"/>
</dbReference>
<dbReference type="InterPro" id="IPR001547">
    <property type="entry name" value="Glyco_hydro_5"/>
</dbReference>
<evidence type="ECO:0000313" key="7">
    <source>
        <dbReference type="Proteomes" id="UP001169760"/>
    </source>
</evidence>
<evidence type="ECO:0000313" key="6">
    <source>
        <dbReference type="EMBL" id="MDO6421622.1"/>
    </source>
</evidence>
<evidence type="ECO:0000256" key="3">
    <source>
        <dbReference type="RuleBase" id="RU361153"/>
    </source>
</evidence>
<accession>A0AAW7X295</accession>
<feature type="signal peptide" evidence="4">
    <location>
        <begin position="1"/>
        <end position="39"/>
    </location>
</feature>
<comment type="caution">
    <text evidence="6">The sequence shown here is derived from an EMBL/GenBank/DDBJ whole genome shotgun (WGS) entry which is preliminary data.</text>
</comment>
<dbReference type="RefSeq" id="WP_303491159.1">
    <property type="nucleotide sequence ID" value="NZ_JAUOPB010000002.1"/>
</dbReference>
<evidence type="ECO:0000256" key="2">
    <source>
        <dbReference type="ARBA" id="ARBA00023295"/>
    </source>
</evidence>
<organism evidence="6 7">
    <name type="scientific">Saccharophagus degradans</name>
    <dbReference type="NCBI Taxonomy" id="86304"/>
    <lineage>
        <taxon>Bacteria</taxon>
        <taxon>Pseudomonadati</taxon>
        <taxon>Pseudomonadota</taxon>
        <taxon>Gammaproteobacteria</taxon>
        <taxon>Cellvibrionales</taxon>
        <taxon>Cellvibrionaceae</taxon>
        <taxon>Saccharophagus</taxon>
    </lineage>
</organism>
<comment type="similarity">
    <text evidence="3">Belongs to the glycosyl hydrolase 5 (cellulase A) family.</text>
</comment>
<dbReference type="PANTHER" id="PTHR34142:SF1">
    <property type="entry name" value="GLYCOSIDE HYDROLASE FAMILY 5 DOMAIN-CONTAINING PROTEIN"/>
    <property type="match status" value="1"/>
</dbReference>
<dbReference type="GO" id="GO:0004553">
    <property type="term" value="F:hydrolase activity, hydrolyzing O-glycosyl compounds"/>
    <property type="evidence" value="ECO:0007669"/>
    <property type="project" value="InterPro"/>
</dbReference>
<dbReference type="PROSITE" id="PS00659">
    <property type="entry name" value="GLYCOSYL_HYDROL_F5"/>
    <property type="match status" value="1"/>
</dbReference>
<dbReference type="GO" id="GO:0000272">
    <property type="term" value="P:polysaccharide catabolic process"/>
    <property type="evidence" value="ECO:0007669"/>
    <property type="project" value="InterPro"/>
</dbReference>
<sequence length="340" mass="37442">MTIKRWPFDRKGPPKKPNAKKILAGLAAALSLTAMQSTAAVEPLQTSGNQILVGNQAKALGGHSLFWHNVPAAGSLYNADTVSRLKNDWNSKVIRAAIGIEVPFNSENTYIGNKGSSLAAIDRVVNAAVANDMYVIIDFHTHHAEDNIGEAITFFSEMAQLYGHHDNVIFEIYNEPLNTTSWGTIKHYAEQVIRAHSDNLIVVGTRTWSQNVDEAAFDKINDSNTAYALHFYVGSHGNHVRNPAQTALNNGAAIFASEWGIWPNNNYDGMNADDWMNFLDQNKISWANWAISDKVDPNTSQLEPPSMFNPDGSLSSSGQYVVNKLNEYAAQAPWRQAIAN</sequence>
<dbReference type="InterPro" id="IPR018087">
    <property type="entry name" value="Glyco_hydro_5_CS"/>
</dbReference>
<name>A0AAW7X295_9GAMM</name>
<keyword evidence="4" id="KW-0732">Signal</keyword>
<keyword evidence="2 3" id="KW-0326">Glycosidase</keyword>
<evidence type="ECO:0000259" key="5">
    <source>
        <dbReference type="Pfam" id="PF00150"/>
    </source>
</evidence>
<gene>
    <name evidence="6" type="ORF">Q4521_03970</name>
</gene>
<dbReference type="AlphaFoldDB" id="A0AAW7X295"/>
<feature type="chain" id="PRO_5043577761" evidence="4">
    <location>
        <begin position="40"/>
        <end position="340"/>
    </location>
</feature>
<evidence type="ECO:0000256" key="1">
    <source>
        <dbReference type="ARBA" id="ARBA00022801"/>
    </source>
</evidence>
<dbReference type="InterPro" id="IPR017853">
    <property type="entry name" value="GH"/>
</dbReference>
<dbReference type="Pfam" id="PF00150">
    <property type="entry name" value="Cellulase"/>
    <property type="match status" value="1"/>
</dbReference>
<feature type="domain" description="Glycoside hydrolase family 5" evidence="5">
    <location>
        <begin position="60"/>
        <end position="294"/>
    </location>
</feature>